<keyword evidence="3" id="KW-0238">DNA-binding</keyword>
<dbReference type="EMBL" id="CP014692">
    <property type="protein sequence ID" value="AQS84111.1"/>
    <property type="molecule type" value="Genomic_DNA"/>
</dbReference>
<keyword evidence="4" id="KW-0804">Transcription</keyword>
<dbReference type="Proteomes" id="UP000188937">
    <property type="component" value="Chromosome"/>
</dbReference>
<dbReference type="Gene3D" id="3.40.190.290">
    <property type="match status" value="1"/>
</dbReference>
<comment type="similarity">
    <text evidence="1">Belongs to the LysR transcriptional regulatory family.</text>
</comment>
<dbReference type="SUPFAM" id="SSF53850">
    <property type="entry name" value="Periplasmic binding protein-like II"/>
    <property type="match status" value="1"/>
</dbReference>
<reference evidence="6 7" key="1">
    <citation type="submission" date="2016-03" db="EMBL/GenBank/DDBJ databases">
        <title>Acetic acid bacteria sequencing.</title>
        <authorList>
            <person name="Brandt J."/>
            <person name="Jakob F."/>
            <person name="Vogel R.F."/>
        </authorList>
    </citation>
    <scope>NUCLEOTIDE SEQUENCE [LARGE SCALE GENOMIC DNA]</scope>
    <source>
        <strain evidence="6 7">TMW2.1153</strain>
    </source>
</reference>
<dbReference type="GO" id="GO:0003700">
    <property type="term" value="F:DNA-binding transcription factor activity"/>
    <property type="evidence" value="ECO:0007669"/>
    <property type="project" value="InterPro"/>
</dbReference>
<dbReference type="Pfam" id="PF00126">
    <property type="entry name" value="HTH_1"/>
    <property type="match status" value="1"/>
</dbReference>
<dbReference type="InterPro" id="IPR005119">
    <property type="entry name" value="LysR_subst-bd"/>
</dbReference>
<dbReference type="PANTHER" id="PTHR30126">
    <property type="entry name" value="HTH-TYPE TRANSCRIPTIONAL REGULATOR"/>
    <property type="match status" value="1"/>
</dbReference>
<dbReference type="PROSITE" id="PS50931">
    <property type="entry name" value="HTH_LYSR"/>
    <property type="match status" value="1"/>
</dbReference>
<organism evidence="6 7">
    <name type="scientific">Acetobacter aceti</name>
    <dbReference type="NCBI Taxonomy" id="435"/>
    <lineage>
        <taxon>Bacteria</taxon>
        <taxon>Pseudomonadati</taxon>
        <taxon>Pseudomonadota</taxon>
        <taxon>Alphaproteobacteria</taxon>
        <taxon>Acetobacterales</taxon>
        <taxon>Acetobacteraceae</taxon>
        <taxon>Acetobacter</taxon>
        <taxon>Acetobacter subgen. Acetobacter</taxon>
    </lineage>
</organism>
<evidence type="ECO:0000256" key="4">
    <source>
        <dbReference type="ARBA" id="ARBA00023163"/>
    </source>
</evidence>
<feature type="domain" description="HTH lysR-type" evidence="5">
    <location>
        <begin position="1"/>
        <end position="58"/>
    </location>
</feature>
<dbReference type="RefSeq" id="WP_077812149.1">
    <property type="nucleotide sequence ID" value="NZ_CP014692.1"/>
</dbReference>
<dbReference type="AlphaFoldDB" id="A0A1U9KE81"/>
<dbReference type="Pfam" id="PF03466">
    <property type="entry name" value="LysR_substrate"/>
    <property type="match status" value="1"/>
</dbReference>
<evidence type="ECO:0000313" key="7">
    <source>
        <dbReference type="Proteomes" id="UP000188937"/>
    </source>
</evidence>
<evidence type="ECO:0000259" key="5">
    <source>
        <dbReference type="PROSITE" id="PS50931"/>
    </source>
</evidence>
<keyword evidence="2" id="KW-0805">Transcription regulation</keyword>
<dbReference type="SUPFAM" id="SSF46785">
    <property type="entry name" value="Winged helix' DNA-binding domain"/>
    <property type="match status" value="1"/>
</dbReference>
<sequence length="291" mass="31741">MTLEQLRIFVTVAELLNMRAAAETLHLSQPAVSAAIAALEERHATRLFDRVGRGLELNEAGRAFLPAARNVLSRAAEAVQILDDLSGLLRGELRIAASQTVATYWLPAFLTRFATHYPAIRLKCSVSNTMQAAAAVMEREADLGFVEGQVDKAFLLHKQPVASDDFNLYAASGHPLVGHSLTRQDLVDAQWVLREEGSGTREHLAHCLKSLFQLDLADLDIRLVLPSNEAVLEGVASGGLISAMSDLAAASRVRAGLVVPLGCNLEKRRFHLLRHRERPLSRAAQAFVAML</sequence>
<evidence type="ECO:0000256" key="2">
    <source>
        <dbReference type="ARBA" id="ARBA00023015"/>
    </source>
</evidence>
<dbReference type="OrthoDB" id="9808620at2"/>
<evidence type="ECO:0000256" key="3">
    <source>
        <dbReference type="ARBA" id="ARBA00023125"/>
    </source>
</evidence>
<evidence type="ECO:0000256" key="1">
    <source>
        <dbReference type="ARBA" id="ARBA00009437"/>
    </source>
</evidence>
<protein>
    <submittedName>
        <fullName evidence="6">LysR family transcriptional regulator</fullName>
    </submittedName>
</protein>
<evidence type="ECO:0000313" key="6">
    <source>
        <dbReference type="EMBL" id="AQS84111.1"/>
    </source>
</evidence>
<dbReference type="STRING" id="435.A0U92_04270"/>
<dbReference type="GO" id="GO:0000976">
    <property type="term" value="F:transcription cis-regulatory region binding"/>
    <property type="evidence" value="ECO:0007669"/>
    <property type="project" value="TreeGrafter"/>
</dbReference>
<dbReference type="Gene3D" id="1.10.10.10">
    <property type="entry name" value="Winged helix-like DNA-binding domain superfamily/Winged helix DNA-binding domain"/>
    <property type="match status" value="1"/>
</dbReference>
<name>A0A1U9KE81_ACEAC</name>
<dbReference type="KEGG" id="aace:A0U92_04270"/>
<keyword evidence="7" id="KW-1185">Reference proteome</keyword>
<dbReference type="PANTHER" id="PTHR30126:SF39">
    <property type="entry name" value="HTH-TYPE TRANSCRIPTIONAL REGULATOR CYSL"/>
    <property type="match status" value="1"/>
</dbReference>
<gene>
    <name evidence="6" type="ORF">A0U92_04270</name>
</gene>
<dbReference type="InterPro" id="IPR036390">
    <property type="entry name" value="WH_DNA-bd_sf"/>
</dbReference>
<accession>A0A1U9KE81</accession>
<dbReference type="InterPro" id="IPR000847">
    <property type="entry name" value="LysR_HTH_N"/>
</dbReference>
<dbReference type="FunFam" id="1.10.10.10:FF:000001">
    <property type="entry name" value="LysR family transcriptional regulator"/>
    <property type="match status" value="1"/>
</dbReference>
<proteinExistence type="inferred from homology"/>
<dbReference type="PRINTS" id="PR00039">
    <property type="entry name" value="HTHLYSR"/>
</dbReference>
<dbReference type="InterPro" id="IPR036388">
    <property type="entry name" value="WH-like_DNA-bd_sf"/>
</dbReference>